<sequence length="86" mass="9520">MTKLGLNIPPGFTITTEACLDYFQQPQKVMEKIRPGIMLHLKKLEDESGKKFGDVQDPLLVSVRSGSVVSMPGMMDTVLNLGLNDR</sequence>
<name>A0A0F9QED7_9ZZZZ</name>
<dbReference type="PANTHER" id="PTHR22931">
    <property type="entry name" value="PHOSPHOENOLPYRUVATE DIKINASE-RELATED"/>
    <property type="match status" value="1"/>
</dbReference>
<evidence type="ECO:0000313" key="1">
    <source>
        <dbReference type="EMBL" id="KKN11606.1"/>
    </source>
</evidence>
<protein>
    <submittedName>
        <fullName evidence="1">Uncharacterized protein</fullName>
    </submittedName>
</protein>
<reference evidence="1" key="1">
    <citation type="journal article" date="2015" name="Nature">
        <title>Complex archaea that bridge the gap between prokaryotes and eukaryotes.</title>
        <authorList>
            <person name="Spang A."/>
            <person name="Saw J.H."/>
            <person name="Jorgensen S.L."/>
            <person name="Zaremba-Niedzwiedzka K."/>
            <person name="Martijn J."/>
            <person name="Lind A.E."/>
            <person name="van Eijk R."/>
            <person name="Schleper C."/>
            <person name="Guy L."/>
            <person name="Ettema T.J."/>
        </authorList>
    </citation>
    <scope>NUCLEOTIDE SEQUENCE</scope>
</reference>
<proteinExistence type="predicted"/>
<dbReference type="SUPFAM" id="SSF56059">
    <property type="entry name" value="Glutathione synthetase ATP-binding domain-like"/>
    <property type="match status" value="1"/>
</dbReference>
<dbReference type="InterPro" id="IPR013815">
    <property type="entry name" value="ATP_grasp_subdomain_1"/>
</dbReference>
<dbReference type="InterPro" id="IPR010121">
    <property type="entry name" value="Pyruvate_phosphate_dikinase"/>
</dbReference>
<gene>
    <name evidence="1" type="ORF">LCGC14_1024840</name>
</gene>
<dbReference type="Gene3D" id="3.30.1490.20">
    <property type="entry name" value="ATP-grasp fold, A domain"/>
    <property type="match status" value="1"/>
</dbReference>
<dbReference type="GO" id="GO:0050242">
    <property type="term" value="F:pyruvate, phosphate dikinase activity"/>
    <property type="evidence" value="ECO:0007669"/>
    <property type="project" value="InterPro"/>
</dbReference>
<dbReference type="AlphaFoldDB" id="A0A0F9QED7"/>
<dbReference type="GO" id="GO:0005524">
    <property type="term" value="F:ATP binding"/>
    <property type="evidence" value="ECO:0007669"/>
    <property type="project" value="InterPro"/>
</dbReference>
<organism evidence="1">
    <name type="scientific">marine sediment metagenome</name>
    <dbReference type="NCBI Taxonomy" id="412755"/>
    <lineage>
        <taxon>unclassified sequences</taxon>
        <taxon>metagenomes</taxon>
        <taxon>ecological metagenomes</taxon>
    </lineage>
</organism>
<dbReference type="PANTHER" id="PTHR22931:SF9">
    <property type="entry name" value="PYRUVATE, PHOSPHATE DIKINASE 1, CHLOROPLASTIC"/>
    <property type="match status" value="1"/>
</dbReference>
<comment type="caution">
    <text evidence="1">The sequence shown here is derived from an EMBL/GenBank/DDBJ whole genome shotgun (WGS) entry which is preliminary data.</text>
</comment>
<accession>A0A0F9QED7</accession>
<dbReference type="EMBL" id="LAZR01004118">
    <property type="protein sequence ID" value="KKN11606.1"/>
    <property type="molecule type" value="Genomic_DNA"/>
</dbReference>